<keyword evidence="3" id="KW-1185">Reference proteome</keyword>
<keyword evidence="1" id="KW-0812">Transmembrane</keyword>
<reference evidence="3" key="1">
    <citation type="submission" date="2021-01" db="EMBL/GenBank/DDBJ databases">
        <title>Caligus Genome Assembly.</title>
        <authorList>
            <person name="Gallardo-Escarate C."/>
        </authorList>
    </citation>
    <scope>NUCLEOTIDE SEQUENCE [LARGE SCALE GENOMIC DNA]</scope>
</reference>
<sequence length="61" mass="6824">DRVLRPERLWDLLLGNLLLGLGQPPLVLAIFGAVHGEDLLVGEDLPVWPPSSSLSKWDWPR</sequence>
<feature type="non-terminal residue" evidence="2">
    <location>
        <position position="61"/>
    </location>
</feature>
<proteinExistence type="predicted"/>
<gene>
    <name evidence="2" type="ORF">FKW44_007600</name>
</gene>
<dbReference type="Proteomes" id="UP000595437">
    <property type="component" value="Chromosome 5"/>
</dbReference>
<keyword evidence="1" id="KW-0472">Membrane</keyword>
<name>A0A7T8KF45_CALRO</name>
<evidence type="ECO:0000313" key="3">
    <source>
        <dbReference type="Proteomes" id="UP000595437"/>
    </source>
</evidence>
<evidence type="ECO:0000256" key="1">
    <source>
        <dbReference type="SAM" id="Phobius"/>
    </source>
</evidence>
<protein>
    <submittedName>
        <fullName evidence="2">Uncharacterized protein</fullName>
    </submittedName>
</protein>
<dbReference type="AlphaFoldDB" id="A0A7T8KF45"/>
<organism evidence="2 3">
    <name type="scientific">Caligus rogercresseyi</name>
    <name type="common">Sea louse</name>
    <dbReference type="NCBI Taxonomy" id="217165"/>
    <lineage>
        <taxon>Eukaryota</taxon>
        <taxon>Metazoa</taxon>
        <taxon>Ecdysozoa</taxon>
        <taxon>Arthropoda</taxon>
        <taxon>Crustacea</taxon>
        <taxon>Multicrustacea</taxon>
        <taxon>Hexanauplia</taxon>
        <taxon>Copepoda</taxon>
        <taxon>Siphonostomatoida</taxon>
        <taxon>Caligidae</taxon>
        <taxon>Caligus</taxon>
    </lineage>
</organism>
<feature type="transmembrane region" description="Helical" evidence="1">
    <location>
        <begin position="12"/>
        <end position="34"/>
    </location>
</feature>
<evidence type="ECO:0000313" key="2">
    <source>
        <dbReference type="EMBL" id="QQP54686.1"/>
    </source>
</evidence>
<dbReference type="EMBL" id="CP045894">
    <property type="protein sequence ID" value="QQP54686.1"/>
    <property type="molecule type" value="Genomic_DNA"/>
</dbReference>
<keyword evidence="1" id="KW-1133">Transmembrane helix</keyword>
<feature type="non-terminal residue" evidence="2">
    <location>
        <position position="1"/>
    </location>
</feature>
<accession>A0A7T8KF45</accession>